<accession>A0A7J0GDZ7</accession>
<feature type="domain" description="FANCI solenoid 2" evidence="1">
    <location>
        <begin position="130"/>
        <end position="259"/>
    </location>
</feature>
<dbReference type="InterPro" id="IPR029315">
    <property type="entry name" value="FANCI_S2"/>
</dbReference>
<comment type="caution">
    <text evidence="4">The sequence shown here is derived from an EMBL/GenBank/DDBJ whole genome shotgun (WGS) entry which is preliminary data.</text>
</comment>
<evidence type="ECO:0000259" key="3">
    <source>
        <dbReference type="Pfam" id="PF14680"/>
    </source>
</evidence>
<evidence type="ECO:0000313" key="5">
    <source>
        <dbReference type="Proteomes" id="UP000585474"/>
    </source>
</evidence>
<dbReference type="PANTHER" id="PTHR21818:SF0">
    <property type="entry name" value="FANCONI ANEMIA GROUP I PROTEIN"/>
    <property type="match status" value="1"/>
</dbReference>
<name>A0A7J0GDZ7_9ERIC</name>
<organism evidence="4 5">
    <name type="scientific">Actinidia rufa</name>
    <dbReference type="NCBI Taxonomy" id="165716"/>
    <lineage>
        <taxon>Eukaryota</taxon>
        <taxon>Viridiplantae</taxon>
        <taxon>Streptophyta</taxon>
        <taxon>Embryophyta</taxon>
        <taxon>Tracheophyta</taxon>
        <taxon>Spermatophyta</taxon>
        <taxon>Magnoliopsida</taxon>
        <taxon>eudicotyledons</taxon>
        <taxon>Gunneridae</taxon>
        <taxon>Pentapetalae</taxon>
        <taxon>asterids</taxon>
        <taxon>Ericales</taxon>
        <taxon>Actinidiaceae</taxon>
        <taxon>Actinidia</taxon>
    </lineage>
</organism>
<sequence length="551" mass="61925">MVSIIHEFRFIDEERREKFLQKGKFSKREVIEEIVVFIGLKLGSKMSSIVRQVEGTVLLHVNFAVKQDPSLGQEVLGLMKSDLRAFNHIIVEVLLSMARVQRFSESSIAISKTAITTAYGDYSERIEGGSSKEFGKSIDLMGIEELGSQMLRTLFEVHEMERNEIIEQCNFSVLSLKPGQSLPIIRLLGHLVQRCPHPLLELLDYFTFMNGKIATHLVTVLLPLIRFSRDLQDYIILVVRKAMFSREDSVRLAATNAIIDLILAEKQSKTDGPYSFQESSSQDNSSSQQAEMSCGMGAGLFKSLVLNACVQAKVRELMHHGLVKIILAGQSTAGAVLDFSAASLSSVFRGFCWPRMHVFQNEDVQLAVSHCVKSMNAEVCFEEPLDCLLSCLVLWIRLLQPHDDGWDDECQQALDSLAEHLLILAARFYKNLAHMSKLQIAPKGCKQVLPSLKKWPPEPGKVETLWLKRCLNLTVKMETPVLNAKGAKTNRVVQDSDDEVYNPQETDGAKWEVLALKLGNYVMLLDMILCAGNACLQHVECFELLLLFYLT</sequence>
<proteinExistence type="predicted"/>
<dbReference type="Pfam" id="PF14676">
    <property type="entry name" value="FANCI_S2"/>
    <property type="match status" value="1"/>
</dbReference>
<dbReference type="InterPro" id="IPR029312">
    <property type="entry name" value="FANCI_HD2"/>
</dbReference>
<feature type="domain" description="FANCI helical" evidence="2">
    <location>
        <begin position="70"/>
        <end position="124"/>
    </location>
</feature>
<dbReference type="OrthoDB" id="195089at2759"/>
<evidence type="ECO:0000313" key="4">
    <source>
        <dbReference type="EMBL" id="GFZ09009.1"/>
    </source>
</evidence>
<dbReference type="InterPro" id="IPR029310">
    <property type="entry name" value="FANCI_HD1"/>
</dbReference>
<protein>
    <submittedName>
        <fullName evidence="4">Uncharacterized protein</fullName>
    </submittedName>
</protein>
<dbReference type="InterPro" id="IPR026171">
    <property type="entry name" value="FANCI"/>
</dbReference>
<dbReference type="PANTHER" id="PTHR21818">
    <property type="entry name" value="BC025462 PROTEIN"/>
    <property type="match status" value="1"/>
</dbReference>
<dbReference type="Proteomes" id="UP000585474">
    <property type="component" value="Unassembled WGS sequence"/>
</dbReference>
<keyword evidence="5" id="KW-1185">Reference proteome</keyword>
<dbReference type="Pfam" id="PF14679">
    <property type="entry name" value="FANCI_HD1"/>
    <property type="match status" value="1"/>
</dbReference>
<evidence type="ECO:0000259" key="2">
    <source>
        <dbReference type="Pfam" id="PF14679"/>
    </source>
</evidence>
<evidence type="ECO:0000259" key="1">
    <source>
        <dbReference type="Pfam" id="PF14676"/>
    </source>
</evidence>
<dbReference type="GO" id="GO:0006281">
    <property type="term" value="P:DNA repair"/>
    <property type="evidence" value="ECO:0007669"/>
    <property type="project" value="InterPro"/>
</dbReference>
<gene>
    <name evidence="4" type="ORF">Acr_20g0008170</name>
</gene>
<dbReference type="GO" id="GO:0070182">
    <property type="term" value="F:DNA polymerase binding"/>
    <property type="evidence" value="ECO:0007669"/>
    <property type="project" value="TreeGrafter"/>
</dbReference>
<dbReference type="EMBL" id="BJWL01000020">
    <property type="protein sequence ID" value="GFZ09009.1"/>
    <property type="molecule type" value="Genomic_DNA"/>
</dbReference>
<reference evidence="4 5" key="1">
    <citation type="submission" date="2019-07" db="EMBL/GenBank/DDBJ databases">
        <title>De Novo Assembly of kiwifruit Actinidia rufa.</title>
        <authorList>
            <person name="Sugita-Konishi S."/>
            <person name="Sato K."/>
            <person name="Mori E."/>
            <person name="Abe Y."/>
            <person name="Kisaki G."/>
            <person name="Hamano K."/>
            <person name="Suezawa K."/>
            <person name="Otani M."/>
            <person name="Fukuda T."/>
            <person name="Manabe T."/>
            <person name="Gomi K."/>
            <person name="Tabuchi M."/>
            <person name="Akimitsu K."/>
            <person name="Kataoka I."/>
        </authorList>
    </citation>
    <scope>NUCLEOTIDE SEQUENCE [LARGE SCALE GENOMIC DNA]</scope>
    <source>
        <strain evidence="5">cv. Fuchu</strain>
    </source>
</reference>
<dbReference type="Pfam" id="PF14680">
    <property type="entry name" value="FANCI_HD2"/>
    <property type="match status" value="1"/>
</dbReference>
<dbReference type="AlphaFoldDB" id="A0A7J0GDZ7"/>
<feature type="domain" description="FANCI helical" evidence="3">
    <location>
        <begin position="279"/>
        <end position="430"/>
    </location>
</feature>